<dbReference type="InterPro" id="IPR029001">
    <property type="entry name" value="ITPase-like_fam"/>
</dbReference>
<gene>
    <name evidence="2" type="ORF">ENO08_02615</name>
</gene>
<dbReference type="Gene3D" id="3.90.950.10">
    <property type="match status" value="1"/>
</dbReference>
<keyword evidence="1" id="KW-0378">Hydrolase</keyword>
<reference evidence="2" key="1">
    <citation type="journal article" date="2020" name="mSystems">
        <title>Genome- and Community-Level Interaction Insights into Carbon Utilization and Element Cycling Functions of Hydrothermarchaeota in Hydrothermal Sediment.</title>
        <authorList>
            <person name="Zhou Z."/>
            <person name="Liu Y."/>
            <person name="Xu W."/>
            <person name="Pan J."/>
            <person name="Luo Z.H."/>
            <person name="Li M."/>
        </authorList>
    </citation>
    <scope>NUCLEOTIDE SEQUENCE [LARGE SCALE GENOMIC DNA]</scope>
    <source>
        <strain evidence="2">SpSt-1233</strain>
    </source>
</reference>
<name>A0A7V2F310_UNCEI</name>
<dbReference type="GO" id="GO:0009143">
    <property type="term" value="P:nucleoside triphosphate catabolic process"/>
    <property type="evidence" value="ECO:0007669"/>
    <property type="project" value="InterPro"/>
</dbReference>
<dbReference type="InterPro" id="IPR002637">
    <property type="entry name" value="RdgB/HAM1"/>
</dbReference>
<dbReference type="EMBL" id="DSEC01000185">
    <property type="protein sequence ID" value="HER43337.1"/>
    <property type="molecule type" value="Genomic_DNA"/>
</dbReference>
<dbReference type="AlphaFoldDB" id="A0A7V2F310"/>
<protein>
    <submittedName>
        <fullName evidence="2">Non-canonical purine NTP pyrophosphatase</fullName>
    </submittedName>
</protein>
<feature type="non-terminal residue" evidence="2">
    <location>
        <position position="108"/>
    </location>
</feature>
<sequence>MKIVIASRNAGKVAEISGILSGSGVELAGLGGFPAYPEPEETGESFLENAVIKARAAHEATGLPALADDSGLEVDALGGSPGIRSARYGGEGLSDEQRYRKLLGELEG</sequence>
<evidence type="ECO:0000256" key="1">
    <source>
        <dbReference type="ARBA" id="ARBA00022801"/>
    </source>
</evidence>
<accession>A0A7V2F310</accession>
<comment type="caution">
    <text evidence="2">The sequence shown here is derived from an EMBL/GenBank/DDBJ whole genome shotgun (WGS) entry which is preliminary data.</text>
</comment>
<organism evidence="2">
    <name type="scientific">Eiseniibacteriota bacterium</name>
    <dbReference type="NCBI Taxonomy" id="2212470"/>
    <lineage>
        <taxon>Bacteria</taxon>
        <taxon>Candidatus Eiseniibacteriota</taxon>
    </lineage>
</organism>
<dbReference type="Proteomes" id="UP000886069">
    <property type="component" value="Unassembled WGS sequence"/>
</dbReference>
<dbReference type="CDD" id="cd00515">
    <property type="entry name" value="HAM1"/>
    <property type="match status" value="1"/>
</dbReference>
<evidence type="ECO:0000313" key="2">
    <source>
        <dbReference type="EMBL" id="HER43337.1"/>
    </source>
</evidence>
<dbReference type="Pfam" id="PF01725">
    <property type="entry name" value="Ham1p_like"/>
    <property type="match status" value="1"/>
</dbReference>
<proteinExistence type="predicted"/>
<dbReference type="GO" id="GO:0047429">
    <property type="term" value="F:nucleoside triphosphate diphosphatase activity"/>
    <property type="evidence" value="ECO:0007669"/>
    <property type="project" value="InterPro"/>
</dbReference>
<dbReference type="SUPFAM" id="SSF52972">
    <property type="entry name" value="ITPase-like"/>
    <property type="match status" value="1"/>
</dbReference>